<dbReference type="OrthoDB" id="10028943at2759"/>
<dbReference type="InterPro" id="IPR042333">
    <property type="entry name" value="LRAD2/Mig-13-like"/>
</dbReference>
<dbReference type="Proteomes" id="UP000838412">
    <property type="component" value="Chromosome 9"/>
</dbReference>
<dbReference type="CDD" id="cd00041">
    <property type="entry name" value="CUB"/>
    <property type="match status" value="1"/>
</dbReference>
<evidence type="ECO:0000256" key="2">
    <source>
        <dbReference type="PROSITE-ProRule" id="PRU00124"/>
    </source>
</evidence>
<dbReference type="SMART" id="SM00192">
    <property type="entry name" value="LDLa"/>
    <property type="match status" value="1"/>
</dbReference>
<dbReference type="SUPFAM" id="SSF49854">
    <property type="entry name" value="Spermadhesin, CUB domain"/>
    <property type="match status" value="1"/>
</dbReference>
<keyword evidence="4" id="KW-0812">Transmembrane</keyword>
<reference evidence="7" key="1">
    <citation type="submission" date="2022-01" db="EMBL/GenBank/DDBJ databases">
        <authorList>
            <person name="Braso-Vives M."/>
        </authorList>
    </citation>
    <scope>NUCLEOTIDE SEQUENCE</scope>
</reference>
<feature type="domain" description="CUB" evidence="6">
    <location>
        <begin position="33"/>
        <end position="146"/>
    </location>
</feature>
<feature type="chain" id="PRO_5035421337" evidence="5">
    <location>
        <begin position="20"/>
        <end position="292"/>
    </location>
</feature>
<dbReference type="Gene3D" id="2.60.120.290">
    <property type="entry name" value="Spermadhesin, CUB domain"/>
    <property type="match status" value="1"/>
</dbReference>
<keyword evidence="4" id="KW-1133">Transmembrane helix</keyword>
<organism evidence="7 8">
    <name type="scientific">Branchiostoma lanceolatum</name>
    <name type="common">Common lancelet</name>
    <name type="synonym">Amphioxus lanceolatum</name>
    <dbReference type="NCBI Taxonomy" id="7740"/>
    <lineage>
        <taxon>Eukaryota</taxon>
        <taxon>Metazoa</taxon>
        <taxon>Chordata</taxon>
        <taxon>Cephalochordata</taxon>
        <taxon>Leptocardii</taxon>
        <taxon>Amphioxiformes</taxon>
        <taxon>Branchiostomatidae</taxon>
        <taxon>Branchiostoma</taxon>
    </lineage>
</organism>
<name>A0A8K0F169_BRALA</name>
<feature type="region of interest" description="Disordered" evidence="3">
    <location>
        <begin position="196"/>
        <end position="222"/>
    </location>
</feature>
<feature type="signal peptide" evidence="5">
    <location>
        <begin position="1"/>
        <end position="19"/>
    </location>
</feature>
<accession>A0A8K0F169</accession>
<dbReference type="EMBL" id="OV696694">
    <property type="protein sequence ID" value="CAH1274315.1"/>
    <property type="molecule type" value="Genomic_DNA"/>
</dbReference>
<dbReference type="PANTHER" id="PTHR24652:SF69">
    <property type="entry name" value="CUB DOMAIN-CONTAINING PROTEIN"/>
    <property type="match status" value="1"/>
</dbReference>
<evidence type="ECO:0000313" key="8">
    <source>
        <dbReference type="Proteomes" id="UP000838412"/>
    </source>
</evidence>
<comment type="caution">
    <text evidence="2">Lacks conserved residue(s) required for the propagation of feature annotation.</text>
</comment>
<proteinExistence type="predicted"/>
<dbReference type="CDD" id="cd00112">
    <property type="entry name" value="LDLa"/>
    <property type="match status" value="1"/>
</dbReference>
<sequence length="292" mass="31230">MNILISGFLVVLCFRAVQAMVVRYSTIDMFTWCSLPTDVAPRVHLAGFIRFEYWPAVNCQVRIISELENSRISLRFLDLNIESTNSRRCIDSLSIYDGNFQEGVVLATVCGSVVPPEVLSSGQQLVLVMTSDNSGNGSFRILYSVFVDSVAGSCPTNGNYSTCADGRCMPGDLVNDGHENCPDGEDEDGSALLEESASNGQTQGTNDDDEKTNEDPNNAEDPNTMGKFVFLLSGGDIAGICIGGLIAIVFVGVACKQCNKPGRVSSEMVGGTGLHSVNVGEEVGENTLLETV</sequence>
<dbReference type="SMART" id="SM00042">
    <property type="entry name" value="CUB"/>
    <property type="match status" value="1"/>
</dbReference>
<dbReference type="AlphaFoldDB" id="A0A8K0F169"/>
<evidence type="ECO:0000256" key="1">
    <source>
        <dbReference type="ARBA" id="ARBA00023157"/>
    </source>
</evidence>
<evidence type="ECO:0000259" key="6">
    <source>
        <dbReference type="PROSITE" id="PS01180"/>
    </source>
</evidence>
<dbReference type="PROSITE" id="PS01180">
    <property type="entry name" value="CUB"/>
    <property type="match status" value="1"/>
</dbReference>
<dbReference type="Pfam" id="PF00431">
    <property type="entry name" value="CUB"/>
    <property type="match status" value="1"/>
</dbReference>
<dbReference type="InterPro" id="IPR000859">
    <property type="entry name" value="CUB_dom"/>
</dbReference>
<dbReference type="InterPro" id="IPR035914">
    <property type="entry name" value="Sperma_CUB_dom_sf"/>
</dbReference>
<dbReference type="Gene3D" id="4.10.400.10">
    <property type="entry name" value="Low-density Lipoprotein Receptor"/>
    <property type="match status" value="1"/>
</dbReference>
<feature type="transmembrane region" description="Helical" evidence="4">
    <location>
        <begin position="228"/>
        <end position="253"/>
    </location>
</feature>
<evidence type="ECO:0000256" key="3">
    <source>
        <dbReference type="SAM" id="MobiDB-lite"/>
    </source>
</evidence>
<dbReference type="InterPro" id="IPR036055">
    <property type="entry name" value="LDL_receptor-like_sf"/>
</dbReference>
<keyword evidence="1 2" id="KW-1015">Disulfide bond</keyword>
<gene>
    <name evidence="7" type="primary">NETO1</name>
    <name evidence="7" type="ORF">BLAG_LOCUS25376</name>
</gene>
<evidence type="ECO:0000313" key="7">
    <source>
        <dbReference type="EMBL" id="CAH1274315.1"/>
    </source>
</evidence>
<feature type="disulfide bond" evidence="2">
    <location>
        <begin position="163"/>
        <end position="181"/>
    </location>
</feature>
<evidence type="ECO:0000256" key="5">
    <source>
        <dbReference type="SAM" id="SignalP"/>
    </source>
</evidence>
<dbReference type="SUPFAM" id="SSF57424">
    <property type="entry name" value="LDL receptor-like module"/>
    <property type="match status" value="1"/>
</dbReference>
<evidence type="ECO:0000256" key="4">
    <source>
        <dbReference type="SAM" id="Phobius"/>
    </source>
</evidence>
<keyword evidence="5" id="KW-0732">Signal</keyword>
<dbReference type="PROSITE" id="PS50068">
    <property type="entry name" value="LDLRA_2"/>
    <property type="match status" value="1"/>
</dbReference>
<protein>
    <submittedName>
        <fullName evidence="7">NETO1 protein</fullName>
    </submittedName>
</protein>
<keyword evidence="4" id="KW-0472">Membrane</keyword>
<keyword evidence="8" id="KW-1185">Reference proteome</keyword>
<dbReference type="InterPro" id="IPR002172">
    <property type="entry name" value="LDrepeatLR_classA_rpt"/>
</dbReference>
<dbReference type="PANTHER" id="PTHR24652">
    <property type="entry name" value="LOW-DENSITY LIPOPROTEIN RECEPTOR CLASS A DOMAIN-CONTAINING PROTEIN 2"/>
    <property type="match status" value="1"/>
</dbReference>
<feature type="compositionally biased region" description="Polar residues" evidence="3">
    <location>
        <begin position="196"/>
        <end position="205"/>
    </location>
</feature>